<gene>
    <name evidence="8" type="ORF">SAMN04487865_104522</name>
</gene>
<evidence type="ECO:0000259" key="7">
    <source>
        <dbReference type="Pfam" id="PF07282"/>
    </source>
</evidence>
<protein>
    <submittedName>
        <fullName evidence="8">Probable transposase</fullName>
    </submittedName>
</protein>
<evidence type="ECO:0000313" key="8">
    <source>
        <dbReference type="EMBL" id="SFK26191.1"/>
    </source>
</evidence>
<evidence type="ECO:0000313" key="9">
    <source>
        <dbReference type="Proteomes" id="UP000243374"/>
    </source>
</evidence>
<dbReference type="RefSeq" id="WP_143075422.1">
    <property type="nucleotide sequence ID" value="NZ_FOSF01000045.1"/>
</dbReference>
<dbReference type="Pfam" id="PF01385">
    <property type="entry name" value="OrfB_IS605"/>
    <property type="match status" value="1"/>
</dbReference>
<dbReference type="PANTHER" id="PTHR30405:SF25">
    <property type="entry name" value="RNA-GUIDED DNA ENDONUCLEASE INSQ-RELATED"/>
    <property type="match status" value="1"/>
</dbReference>
<keyword evidence="9" id="KW-1185">Reference proteome</keyword>
<keyword evidence="3" id="KW-0815">Transposition</keyword>
<dbReference type="Proteomes" id="UP000243374">
    <property type="component" value="Unassembled WGS sequence"/>
</dbReference>
<comment type="similarity">
    <text evidence="2">In the N-terminal section; belongs to the transposase 2 family.</text>
</comment>
<name>A0A662ZCP8_9GAMM</name>
<dbReference type="EMBL" id="FOSF01000045">
    <property type="protein sequence ID" value="SFK26191.1"/>
    <property type="molecule type" value="Genomic_DNA"/>
</dbReference>
<sequence length="228" mass="25664">LETEADNALGIDMGAVRFCTFSDGRYEESLKSNELTRLDEKIAIVQRQLKNKKKGSNRRLRLIKRISRLHQKKANIRNDSHQKLSTLICNSHAIVVAEELKIKNMTKSAKGSLLNPGKNVKAKSGLNRSILSEGWGQFFKMLEYKQKKRGHIFLQLTPKNTSRTCPKCGHVSKDNRRTQAHFCCTNCGYTANADENAAGNILRAGLARLAQEVNSKRSQHCEPSEAEQ</sequence>
<dbReference type="OrthoDB" id="5915636at2"/>
<dbReference type="InterPro" id="IPR010095">
    <property type="entry name" value="Cas12f1-like_TNB"/>
</dbReference>
<evidence type="ECO:0000259" key="6">
    <source>
        <dbReference type="Pfam" id="PF01385"/>
    </source>
</evidence>
<dbReference type="InterPro" id="IPR001959">
    <property type="entry name" value="Transposase"/>
</dbReference>
<keyword evidence="4" id="KW-0238">DNA-binding</keyword>
<dbReference type="GO" id="GO:0003677">
    <property type="term" value="F:DNA binding"/>
    <property type="evidence" value="ECO:0007669"/>
    <property type="project" value="UniProtKB-KW"/>
</dbReference>
<dbReference type="GO" id="GO:0032196">
    <property type="term" value="P:transposition"/>
    <property type="evidence" value="ECO:0007669"/>
    <property type="project" value="UniProtKB-KW"/>
</dbReference>
<feature type="non-terminal residue" evidence="8">
    <location>
        <position position="1"/>
    </location>
</feature>
<evidence type="ECO:0000256" key="3">
    <source>
        <dbReference type="ARBA" id="ARBA00022578"/>
    </source>
</evidence>
<dbReference type="PANTHER" id="PTHR30405">
    <property type="entry name" value="TRANSPOSASE"/>
    <property type="match status" value="1"/>
</dbReference>
<evidence type="ECO:0000256" key="4">
    <source>
        <dbReference type="ARBA" id="ARBA00023125"/>
    </source>
</evidence>
<dbReference type="GO" id="GO:0006310">
    <property type="term" value="P:DNA recombination"/>
    <property type="evidence" value="ECO:0007669"/>
    <property type="project" value="UniProtKB-KW"/>
</dbReference>
<dbReference type="NCBIfam" id="NF040570">
    <property type="entry name" value="guided_TnpB"/>
    <property type="match status" value="1"/>
</dbReference>
<comment type="similarity">
    <text evidence="1">In the C-terminal section; belongs to the transposase 35 family.</text>
</comment>
<dbReference type="InterPro" id="IPR051399">
    <property type="entry name" value="RNA-guided_DNA_endo/Transpos"/>
</dbReference>
<feature type="domain" description="Cas12f1-like TNB" evidence="7">
    <location>
        <begin position="135"/>
        <end position="201"/>
    </location>
</feature>
<keyword evidence="5" id="KW-0233">DNA recombination</keyword>
<evidence type="ECO:0000256" key="5">
    <source>
        <dbReference type="ARBA" id="ARBA00023172"/>
    </source>
</evidence>
<feature type="domain" description="Probable transposase IS891/IS1136/IS1341" evidence="6">
    <location>
        <begin position="3"/>
        <end position="108"/>
    </location>
</feature>
<evidence type="ECO:0000256" key="1">
    <source>
        <dbReference type="ARBA" id="ARBA00008761"/>
    </source>
</evidence>
<accession>A0A662ZCP8</accession>
<dbReference type="Pfam" id="PF07282">
    <property type="entry name" value="Cas12f1-like_TNB"/>
    <property type="match status" value="1"/>
</dbReference>
<evidence type="ECO:0000256" key="2">
    <source>
        <dbReference type="ARBA" id="ARBA00011044"/>
    </source>
</evidence>
<proteinExistence type="inferred from homology"/>
<reference evidence="8 9" key="1">
    <citation type="submission" date="2016-10" db="EMBL/GenBank/DDBJ databases">
        <authorList>
            <person name="Varghese N."/>
            <person name="Submissions S."/>
        </authorList>
    </citation>
    <scope>NUCLEOTIDE SEQUENCE [LARGE SCALE GENOMIC DNA]</scope>
    <source>
        <strain evidence="8 9">22B</strain>
    </source>
</reference>
<organism evidence="8 9">
    <name type="scientific">Succinivibrio dextrinosolvens</name>
    <dbReference type="NCBI Taxonomy" id="83771"/>
    <lineage>
        <taxon>Bacteria</taxon>
        <taxon>Pseudomonadati</taxon>
        <taxon>Pseudomonadota</taxon>
        <taxon>Gammaproteobacteria</taxon>
        <taxon>Aeromonadales</taxon>
        <taxon>Succinivibrionaceae</taxon>
        <taxon>Succinivibrio</taxon>
    </lineage>
</organism>
<dbReference type="AlphaFoldDB" id="A0A662ZCP8"/>